<organism evidence="1 2">
    <name type="scientific">Puccinia striiformis</name>
    <dbReference type="NCBI Taxonomy" id="27350"/>
    <lineage>
        <taxon>Eukaryota</taxon>
        <taxon>Fungi</taxon>
        <taxon>Dikarya</taxon>
        <taxon>Basidiomycota</taxon>
        <taxon>Pucciniomycotina</taxon>
        <taxon>Pucciniomycetes</taxon>
        <taxon>Pucciniales</taxon>
        <taxon>Pucciniaceae</taxon>
        <taxon>Puccinia</taxon>
    </lineage>
</organism>
<accession>A0A2S4VMK3</accession>
<reference evidence="1" key="1">
    <citation type="submission" date="2017-12" db="EMBL/GenBank/DDBJ databases">
        <title>Gene loss provides genomic basis for host adaptation in cereal stripe rust fungi.</title>
        <authorList>
            <person name="Xia C."/>
        </authorList>
    </citation>
    <scope>NUCLEOTIDE SEQUENCE [LARGE SCALE GENOMIC DNA]</scope>
    <source>
        <strain evidence="1">93-210</strain>
    </source>
</reference>
<comment type="caution">
    <text evidence="1">The sequence shown here is derived from an EMBL/GenBank/DDBJ whole genome shotgun (WGS) entry which is preliminary data.</text>
</comment>
<keyword evidence="2" id="KW-1185">Reference proteome</keyword>
<sequence length="169" mass="18697">MEKQVKPYNLSISLSSSQPQLLPRVPDFHLFQLHHANLIALTTVMILYCELAYATPDVVCSSTEQGLCANQEPQDVSPLFWPMHTNCTTPGHKKGKRLGTQYCAGSDSPACCPTGTITWTSANHLLIVLLKALNSDFRNLQGKYIKVVGLTRKKCRVLKRNDGGDHGDM</sequence>
<evidence type="ECO:0000313" key="1">
    <source>
        <dbReference type="EMBL" id="POW10784.1"/>
    </source>
</evidence>
<dbReference type="Proteomes" id="UP000239156">
    <property type="component" value="Unassembled WGS sequence"/>
</dbReference>
<dbReference type="VEuPathDB" id="FungiDB:PSTT_05764"/>
<proteinExistence type="predicted"/>
<evidence type="ECO:0000313" key="2">
    <source>
        <dbReference type="Proteomes" id="UP000239156"/>
    </source>
</evidence>
<dbReference type="VEuPathDB" id="FungiDB:PSHT_16511"/>
<dbReference type="AlphaFoldDB" id="A0A2S4VMK3"/>
<gene>
    <name evidence="1" type="ORF">PSTT_05764</name>
</gene>
<protein>
    <submittedName>
        <fullName evidence="1">Uncharacterized protein</fullName>
    </submittedName>
</protein>
<dbReference type="EMBL" id="PKSL01000043">
    <property type="protein sequence ID" value="POW10784.1"/>
    <property type="molecule type" value="Genomic_DNA"/>
</dbReference>
<name>A0A2S4VMK3_9BASI</name>